<comment type="similarity">
    <text evidence="1">Belongs to the ATP-dependent AMP-binding enzyme family.</text>
</comment>
<dbReference type="Gene3D" id="3.40.50.12780">
    <property type="entry name" value="N-terminal domain of ligase-like"/>
    <property type="match status" value="1"/>
</dbReference>
<evidence type="ECO:0000256" key="2">
    <source>
        <dbReference type="ARBA" id="ARBA00013275"/>
    </source>
</evidence>
<dbReference type="InterPro" id="IPR000873">
    <property type="entry name" value="AMP-dep_synth/lig_dom"/>
</dbReference>
<dbReference type="InterPro" id="IPR032387">
    <property type="entry name" value="ACAS_N"/>
</dbReference>
<dbReference type="InterPro" id="IPR045851">
    <property type="entry name" value="AMP-bd_C_sf"/>
</dbReference>
<dbReference type="Proteomes" id="UP001429580">
    <property type="component" value="Unassembled WGS sequence"/>
</dbReference>
<dbReference type="InterPro" id="IPR042099">
    <property type="entry name" value="ANL_N_sf"/>
</dbReference>
<evidence type="ECO:0000256" key="3">
    <source>
        <dbReference type="ARBA" id="ARBA00022598"/>
    </source>
</evidence>
<evidence type="ECO:0000259" key="8">
    <source>
        <dbReference type="Pfam" id="PF13193"/>
    </source>
</evidence>
<feature type="domain" description="AMP-dependent synthetase/ligase" evidence="7">
    <location>
        <begin position="105"/>
        <end position="488"/>
    </location>
</feature>
<dbReference type="EC" id="6.2.1.1" evidence="2"/>
<dbReference type="RefSeq" id="WP_166947764.1">
    <property type="nucleotide sequence ID" value="NZ_JAASQI010000001.1"/>
</dbReference>
<keyword evidence="11" id="KW-1185">Reference proteome</keyword>
<dbReference type="Pfam" id="PF13193">
    <property type="entry name" value="AMP-binding_C"/>
    <property type="match status" value="1"/>
</dbReference>
<dbReference type="GO" id="GO:0003987">
    <property type="term" value="F:acetate-CoA ligase activity"/>
    <property type="evidence" value="ECO:0007669"/>
    <property type="project" value="UniProtKB-EC"/>
</dbReference>
<evidence type="ECO:0000313" key="11">
    <source>
        <dbReference type="Proteomes" id="UP001429580"/>
    </source>
</evidence>
<evidence type="ECO:0000256" key="5">
    <source>
        <dbReference type="ARBA" id="ARBA00022840"/>
    </source>
</evidence>
<evidence type="ECO:0000256" key="6">
    <source>
        <dbReference type="ARBA" id="ARBA00022990"/>
    </source>
</evidence>
<evidence type="ECO:0000256" key="4">
    <source>
        <dbReference type="ARBA" id="ARBA00022741"/>
    </source>
</evidence>
<keyword evidence="4" id="KW-0547">Nucleotide-binding</keyword>
<dbReference type="InterPro" id="IPR025110">
    <property type="entry name" value="AMP-bd_C"/>
</dbReference>
<proteinExistence type="inferred from homology"/>
<keyword evidence="5" id="KW-0067">ATP-binding</keyword>
<evidence type="ECO:0000313" key="10">
    <source>
        <dbReference type="EMBL" id="NIJ56359.1"/>
    </source>
</evidence>
<feature type="domain" description="AMP-binding enzyme C-terminal" evidence="8">
    <location>
        <begin position="542"/>
        <end position="620"/>
    </location>
</feature>
<reference evidence="10 11" key="1">
    <citation type="submission" date="2020-03" db="EMBL/GenBank/DDBJ databases">
        <title>Genomic Encyclopedia of Type Strains, Phase IV (KMG-IV): sequencing the most valuable type-strain genomes for metagenomic binning, comparative biology and taxonomic classification.</title>
        <authorList>
            <person name="Goeker M."/>
        </authorList>
    </citation>
    <scope>NUCLEOTIDE SEQUENCE [LARGE SCALE GENOMIC DNA]</scope>
    <source>
        <strain evidence="10 11">DSM 103870</strain>
    </source>
</reference>
<feature type="domain" description="Acetyl-coenzyme A synthetase N-terminal" evidence="9">
    <location>
        <begin position="42"/>
        <end position="97"/>
    </location>
</feature>
<dbReference type="EMBL" id="JAASQI010000001">
    <property type="protein sequence ID" value="NIJ56359.1"/>
    <property type="molecule type" value="Genomic_DNA"/>
</dbReference>
<evidence type="ECO:0000259" key="7">
    <source>
        <dbReference type="Pfam" id="PF00501"/>
    </source>
</evidence>
<comment type="caution">
    <text evidence="10">The sequence shown here is derived from an EMBL/GenBank/DDBJ whole genome shotgun (WGS) entry which is preliminary data.</text>
</comment>
<keyword evidence="3 10" id="KW-0436">Ligase</keyword>
<dbReference type="Pfam" id="PF16177">
    <property type="entry name" value="ACAS_N"/>
    <property type="match status" value="1"/>
</dbReference>
<dbReference type="InterPro" id="IPR020845">
    <property type="entry name" value="AMP-binding_CS"/>
</dbReference>
<dbReference type="Gene3D" id="3.30.300.30">
    <property type="match status" value="1"/>
</dbReference>
<gene>
    <name evidence="10" type="ORF">FHS82_000172</name>
</gene>
<dbReference type="PROSITE" id="PS00455">
    <property type="entry name" value="AMP_BINDING"/>
    <property type="match status" value="1"/>
</dbReference>
<dbReference type="PANTHER" id="PTHR24095:SF14">
    <property type="entry name" value="ACETYL-COENZYME A SYNTHETASE 1"/>
    <property type="match status" value="1"/>
</dbReference>
<dbReference type="Pfam" id="PF00501">
    <property type="entry name" value="AMP-binding"/>
    <property type="match status" value="1"/>
</dbReference>
<name>A0ABX0UTS4_9HYPH</name>
<evidence type="ECO:0000259" key="9">
    <source>
        <dbReference type="Pfam" id="PF16177"/>
    </source>
</evidence>
<organism evidence="10 11">
    <name type="scientific">Pseudochelatococcus lubricantis</name>
    <dbReference type="NCBI Taxonomy" id="1538102"/>
    <lineage>
        <taxon>Bacteria</taxon>
        <taxon>Pseudomonadati</taxon>
        <taxon>Pseudomonadota</taxon>
        <taxon>Alphaproteobacteria</taxon>
        <taxon>Hyphomicrobiales</taxon>
        <taxon>Chelatococcaceae</taxon>
        <taxon>Pseudochelatococcus</taxon>
    </lineage>
</organism>
<dbReference type="SUPFAM" id="SSF56801">
    <property type="entry name" value="Acetyl-CoA synthetase-like"/>
    <property type="match status" value="1"/>
</dbReference>
<accession>A0ABX0UTS4</accession>
<sequence>MHHTDANEDADIVARATWHPTEAHRREANWTRFLAYAGLPDYPALEARVATEPDWFWEKLIAFLDVRFETPFTAVRDLSGGIAHARWCVGGRMNVTETLLDRHLAAGRGGHPALLYEAEDGATRSLTYAELARQGDALALGLVRDGIRPGDVVGLFMPMVPEAVVAFLAIVRAGGVVLPLFSGFGAAALASRMSDADAVAVIAAEATVRRGRAVAMKSALDAALADVPTVRRVVVLPAGGTAPMLAGRDRWWDEVAVPGGAAAPVIVDAEHPMMVIYTSGTTGKPKGTVHTHCGFAVKTGEDYLLAFDLKPADRWLWMSDMGWLVGPIQIVATLMAGATLLLAEGGPDYPQPGRLWRMVQDHKLTLLGISPTIARLMKSHGAAEAQAYDLSTLRAIASTGEPWDLASWAWMMEHVLKGRGPLMNNVGGTEMGGILATNILYPIKPTSFFGPIPGTGADIALEDGASAPAGEVGELVMRAPCIGTTRGLWRDQERYIENYWSRHEGVWTHGDWASRDGDGYWFIHGRSDDTIKLAGKRTGPAEIEALLLSTGKVTDAAAVGVPDPVKGSAVVCAVVPAEGVVADEELAALLSRAVTSGLGGPFKPQRMIFVTDLPRTRNLKVMRRVIRAVLTGQPPGDVTALINPETVDELATARPET</sequence>
<keyword evidence="6" id="KW-0007">Acetylation</keyword>
<evidence type="ECO:0000256" key="1">
    <source>
        <dbReference type="ARBA" id="ARBA00006432"/>
    </source>
</evidence>
<dbReference type="PANTHER" id="PTHR24095">
    <property type="entry name" value="ACETYL-COENZYME A SYNTHETASE"/>
    <property type="match status" value="1"/>
</dbReference>
<protein>
    <recommendedName>
        <fullName evidence="2">acetate--CoA ligase</fullName>
        <ecNumber evidence="2">6.2.1.1</ecNumber>
    </recommendedName>
</protein>